<reference evidence="2 3" key="1">
    <citation type="journal article" date="2014" name="Curr. Biol.">
        <title>The genome of the clonal raider ant Cerapachys biroi.</title>
        <authorList>
            <person name="Oxley P.R."/>
            <person name="Ji L."/>
            <person name="Fetter-Pruneda I."/>
            <person name="McKenzie S.K."/>
            <person name="Li C."/>
            <person name="Hu H."/>
            <person name="Zhang G."/>
            <person name="Kronauer D.J."/>
        </authorList>
    </citation>
    <scope>NUCLEOTIDE SEQUENCE [LARGE SCALE GENOMIC DNA]</scope>
</reference>
<feature type="domain" description="GIY-YIG" evidence="1">
    <location>
        <begin position="135"/>
        <end position="225"/>
    </location>
</feature>
<dbReference type="Proteomes" id="UP000053097">
    <property type="component" value="Unassembled WGS sequence"/>
</dbReference>
<dbReference type="Gene3D" id="3.40.1440.10">
    <property type="entry name" value="GIY-YIG endonuclease"/>
    <property type="match status" value="1"/>
</dbReference>
<dbReference type="EMBL" id="KK107195">
    <property type="protein sequence ID" value="EZA55655.1"/>
    <property type="molecule type" value="Genomic_DNA"/>
</dbReference>
<dbReference type="OrthoDB" id="10057701at2759"/>
<feature type="non-terminal residue" evidence="2">
    <location>
        <position position="1"/>
    </location>
</feature>
<sequence length="243" mass="28814">RFGEMEENVIYAIATMLDPRFKKVPFQSSQSIKSTKEKIVAECKDRNESRTSNTEMETINQLVKHDNELWKHFENKMKKMNKISNPTSMSCEYELKNESIFRILKRFKLNVTYLVNNNLECVIKHGKDRLTHDCRTDVVYRINCANCEACYIGQTKRHLNTRIKEHISDVRKCESNWSMVSKHRVNCGHEFNWSNVDVLHQETQLRKRLIAEMVFIKRHKLSINLQKDTENLPDIYDIVLTNM</sequence>
<evidence type="ECO:0000259" key="1">
    <source>
        <dbReference type="PROSITE" id="PS50164"/>
    </source>
</evidence>
<dbReference type="PROSITE" id="PS50164">
    <property type="entry name" value="GIY_YIG"/>
    <property type="match status" value="1"/>
</dbReference>
<dbReference type="AlphaFoldDB" id="A0A026WI20"/>
<dbReference type="InterPro" id="IPR035901">
    <property type="entry name" value="GIY-YIG_endonuc_sf"/>
</dbReference>
<organism evidence="2 3">
    <name type="scientific">Ooceraea biroi</name>
    <name type="common">Clonal raider ant</name>
    <name type="synonym">Cerapachys biroi</name>
    <dbReference type="NCBI Taxonomy" id="2015173"/>
    <lineage>
        <taxon>Eukaryota</taxon>
        <taxon>Metazoa</taxon>
        <taxon>Ecdysozoa</taxon>
        <taxon>Arthropoda</taxon>
        <taxon>Hexapoda</taxon>
        <taxon>Insecta</taxon>
        <taxon>Pterygota</taxon>
        <taxon>Neoptera</taxon>
        <taxon>Endopterygota</taxon>
        <taxon>Hymenoptera</taxon>
        <taxon>Apocrita</taxon>
        <taxon>Aculeata</taxon>
        <taxon>Formicoidea</taxon>
        <taxon>Formicidae</taxon>
        <taxon>Dorylinae</taxon>
        <taxon>Ooceraea</taxon>
    </lineage>
</organism>
<gene>
    <name evidence="2" type="ORF">X777_04297</name>
</gene>
<evidence type="ECO:0000313" key="3">
    <source>
        <dbReference type="Proteomes" id="UP000053097"/>
    </source>
</evidence>
<accession>A0A026WI20</accession>
<dbReference type="Pfam" id="PF01541">
    <property type="entry name" value="GIY-YIG"/>
    <property type="match status" value="1"/>
</dbReference>
<proteinExistence type="predicted"/>
<name>A0A026WI20_OOCBI</name>
<dbReference type="CDD" id="cd10442">
    <property type="entry name" value="GIY-YIG_PLEs"/>
    <property type="match status" value="1"/>
</dbReference>
<protein>
    <recommendedName>
        <fullName evidence="1">GIY-YIG domain-containing protein</fullName>
    </recommendedName>
</protein>
<evidence type="ECO:0000313" key="2">
    <source>
        <dbReference type="EMBL" id="EZA55655.1"/>
    </source>
</evidence>
<dbReference type="InterPro" id="IPR000305">
    <property type="entry name" value="GIY-YIG_endonuc"/>
</dbReference>
<keyword evidence="3" id="KW-1185">Reference proteome</keyword>